<reference evidence="2 3" key="1">
    <citation type="submission" date="2021-07" db="EMBL/GenBank/DDBJ databases">
        <authorList>
            <person name="Palmer J.M."/>
        </authorList>
    </citation>
    <scope>NUCLEOTIDE SEQUENCE [LARGE SCALE GENOMIC DNA]</scope>
    <source>
        <strain evidence="2 3">AT_MEX2019</strain>
        <tissue evidence="2">Muscle</tissue>
    </source>
</reference>
<organism evidence="2 3">
    <name type="scientific">Ataeniobius toweri</name>
    <dbReference type="NCBI Taxonomy" id="208326"/>
    <lineage>
        <taxon>Eukaryota</taxon>
        <taxon>Metazoa</taxon>
        <taxon>Chordata</taxon>
        <taxon>Craniata</taxon>
        <taxon>Vertebrata</taxon>
        <taxon>Euteleostomi</taxon>
        <taxon>Actinopterygii</taxon>
        <taxon>Neopterygii</taxon>
        <taxon>Teleostei</taxon>
        <taxon>Neoteleostei</taxon>
        <taxon>Acanthomorphata</taxon>
        <taxon>Ovalentaria</taxon>
        <taxon>Atherinomorphae</taxon>
        <taxon>Cyprinodontiformes</taxon>
        <taxon>Goodeidae</taxon>
        <taxon>Ataeniobius</taxon>
    </lineage>
</organism>
<gene>
    <name evidence="2" type="ORF">ATANTOWER_019097</name>
</gene>
<feature type="region of interest" description="Disordered" evidence="1">
    <location>
        <begin position="80"/>
        <end position="116"/>
    </location>
</feature>
<evidence type="ECO:0000313" key="2">
    <source>
        <dbReference type="EMBL" id="MED6233920.1"/>
    </source>
</evidence>
<feature type="non-terminal residue" evidence="2">
    <location>
        <position position="116"/>
    </location>
</feature>
<keyword evidence="3" id="KW-1185">Reference proteome</keyword>
<dbReference type="Proteomes" id="UP001345963">
    <property type="component" value="Unassembled WGS sequence"/>
</dbReference>
<evidence type="ECO:0000256" key="1">
    <source>
        <dbReference type="SAM" id="MobiDB-lite"/>
    </source>
</evidence>
<proteinExistence type="predicted"/>
<protein>
    <submittedName>
        <fullName evidence="2">Uncharacterized protein</fullName>
    </submittedName>
</protein>
<sequence length="116" mass="13169">MSVRCLSENKMTAEEAETLSCSHDRVAERMRRNNSRLFNFTERHWDSSEQASCIELLQDPDVRYAVKRVFSGNVQLPRLSCRPSAQERPQDGAVPEPPAPPTRSIRHSRSLGTLTS</sequence>
<comment type="caution">
    <text evidence="2">The sequence shown here is derived from an EMBL/GenBank/DDBJ whole genome shotgun (WGS) entry which is preliminary data.</text>
</comment>
<name>A0ABU7A8K7_9TELE</name>
<accession>A0ABU7A8K7</accession>
<evidence type="ECO:0000313" key="3">
    <source>
        <dbReference type="Proteomes" id="UP001345963"/>
    </source>
</evidence>
<dbReference type="EMBL" id="JAHUTI010003990">
    <property type="protein sequence ID" value="MED6233920.1"/>
    <property type="molecule type" value="Genomic_DNA"/>
</dbReference>